<keyword evidence="3" id="KW-1185">Reference proteome</keyword>
<name>A0A3A1UR29_9BACL</name>
<accession>A0A3A1UR29</accession>
<dbReference type="InterPro" id="IPR050407">
    <property type="entry name" value="Geranylgeranyl_reductase"/>
</dbReference>
<dbReference type="SUPFAM" id="SSF51905">
    <property type="entry name" value="FAD/NAD(P)-binding domain"/>
    <property type="match status" value="1"/>
</dbReference>
<dbReference type="OrthoDB" id="9806565at2"/>
<dbReference type="Proteomes" id="UP000266482">
    <property type="component" value="Unassembled WGS sequence"/>
</dbReference>
<gene>
    <name evidence="2" type="ORF">D3P08_23820</name>
</gene>
<dbReference type="InterPro" id="IPR036188">
    <property type="entry name" value="FAD/NAD-bd_sf"/>
</dbReference>
<keyword evidence="2" id="KW-0560">Oxidoreductase</keyword>
<dbReference type="InterPro" id="IPR002938">
    <property type="entry name" value="FAD-bd"/>
</dbReference>
<dbReference type="GO" id="GO:0071949">
    <property type="term" value="F:FAD binding"/>
    <property type="evidence" value="ECO:0007669"/>
    <property type="project" value="InterPro"/>
</dbReference>
<dbReference type="PANTHER" id="PTHR42685:SF22">
    <property type="entry name" value="CONDITIONED MEDIUM FACTOR RECEPTOR 1"/>
    <property type="match status" value="1"/>
</dbReference>
<evidence type="ECO:0000313" key="3">
    <source>
        <dbReference type="Proteomes" id="UP000266482"/>
    </source>
</evidence>
<evidence type="ECO:0000259" key="1">
    <source>
        <dbReference type="Pfam" id="PF01494"/>
    </source>
</evidence>
<dbReference type="AlphaFoldDB" id="A0A3A1UR29"/>
<proteinExistence type="predicted"/>
<comment type="caution">
    <text evidence="2">The sequence shown here is derived from an EMBL/GenBank/DDBJ whole genome shotgun (WGS) entry which is preliminary data.</text>
</comment>
<dbReference type="PRINTS" id="PR00420">
    <property type="entry name" value="RNGMNOXGNASE"/>
</dbReference>
<reference evidence="2 3" key="1">
    <citation type="submission" date="2018-09" db="EMBL/GenBank/DDBJ databases">
        <title>Paenibacillus aracenensis nov. sp. isolated from a cave in southern Spain.</title>
        <authorList>
            <person name="Jurado V."/>
            <person name="Gutierrez-Patricio S."/>
            <person name="Gonzalez-Pimentel J.L."/>
            <person name="Miller A.Z."/>
            <person name="Laiz L."/>
            <person name="Saiz-Jimenez C."/>
        </authorList>
    </citation>
    <scope>NUCLEOTIDE SEQUENCE [LARGE SCALE GENOMIC DNA]</scope>
    <source>
        <strain evidence="2 3">DSM 22867</strain>
    </source>
</reference>
<dbReference type="RefSeq" id="WP_119602629.1">
    <property type="nucleotide sequence ID" value="NZ_QXQA01000020.1"/>
</dbReference>
<dbReference type="PANTHER" id="PTHR42685">
    <property type="entry name" value="GERANYLGERANYL DIPHOSPHATE REDUCTASE"/>
    <property type="match status" value="1"/>
</dbReference>
<keyword evidence="2" id="KW-0503">Monooxygenase</keyword>
<dbReference type="Pfam" id="PF01494">
    <property type="entry name" value="FAD_binding_3"/>
    <property type="match status" value="1"/>
</dbReference>
<feature type="domain" description="FAD-binding" evidence="1">
    <location>
        <begin position="5"/>
        <end position="325"/>
    </location>
</feature>
<protein>
    <submittedName>
        <fullName evidence="2">FAD-dependent monooxygenase</fullName>
    </submittedName>
</protein>
<dbReference type="GO" id="GO:0004497">
    <property type="term" value="F:monooxygenase activity"/>
    <property type="evidence" value="ECO:0007669"/>
    <property type="project" value="UniProtKB-KW"/>
</dbReference>
<sequence>MKKHYDVIVVGARVAGSAFAYEMAKAGYEVLLLDKSTFPSDTLSTHNFYGNSLAMLREMGVLEALLATGTPTYKRAVVQFEDAVIDGFFPEVMGETECLCIRRTHLDAILFEHASAQERVTALEGFRVAELIEEDGKIVGVAGVYQNGERGQFRARLVVGADGRHSRVRHLAGSACLQAVPTDFASYVGYYSNYKQDGELHAELYKMGDKIAIVFPTSDRLYVVGVMFPLKDEEWMKRFKASPEEAMNRILRTGFAGSPLPERILHAELAMPIKGLLGYDNDWHQGMGPGWALVGDAITFKDPAVGQGMQDALYGARILTGVLSGFPDWDASWDEMASLYQARMEEKMMFHFHLACQYTKNAPFTEEQKLVNRLIASSPEATSSFLGIYNRAAGPQELEQAIHRLIPVQEAASGSSEPA</sequence>
<dbReference type="Gene3D" id="3.50.50.60">
    <property type="entry name" value="FAD/NAD(P)-binding domain"/>
    <property type="match status" value="1"/>
</dbReference>
<evidence type="ECO:0000313" key="2">
    <source>
        <dbReference type="EMBL" id="RIX48727.1"/>
    </source>
</evidence>
<organism evidence="2 3">
    <name type="scientific">Paenibacillus nanensis</name>
    <dbReference type="NCBI Taxonomy" id="393251"/>
    <lineage>
        <taxon>Bacteria</taxon>
        <taxon>Bacillati</taxon>
        <taxon>Bacillota</taxon>
        <taxon>Bacilli</taxon>
        <taxon>Bacillales</taxon>
        <taxon>Paenibacillaceae</taxon>
        <taxon>Paenibacillus</taxon>
    </lineage>
</organism>
<dbReference type="EMBL" id="QXQA01000020">
    <property type="protein sequence ID" value="RIX48727.1"/>
    <property type="molecule type" value="Genomic_DNA"/>
</dbReference>